<evidence type="ECO:0000256" key="3">
    <source>
        <dbReference type="ARBA" id="ARBA00022692"/>
    </source>
</evidence>
<feature type="transmembrane region" description="Helical" evidence="7">
    <location>
        <begin position="17"/>
        <end position="37"/>
    </location>
</feature>
<dbReference type="AlphaFoldDB" id="A0A382H0Z8"/>
<dbReference type="PIRSF" id="PIRSF015658">
    <property type="entry name" value="MmdB_OadB"/>
    <property type="match status" value="1"/>
</dbReference>
<organism evidence="8">
    <name type="scientific">marine metagenome</name>
    <dbReference type="NCBI Taxonomy" id="408172"/>
    <lineage>
        <taxon>unclassified sequences</taxon>
        <taxon>metagenomes</taxon>
        <taxon>ecological metagenomes</taxon>
    </lineage>
</organism>
<dbReference type="Pfam" id="PF03977">
    <property type="entry name" value="OAD_beta"/>
    <property type="match status" value="1"/>
</dbReference>
<feature type="transmembrane region" description="Helical" evidence="7">
    <location>
        <begin position="108"/>
        <end position="129"/>
    </location>
</feature>
<feature type="transmembrane region" description="Helical" evidence="7">
    <location>
        <begin position="285"/>
        <end position="303"/>
    </location>
</feature>
<feature type="transmembrane region" description="Helical" evidence="7">
    <location>
        <begin position="160"/>
        <end position="178"/>
    </location>
</feature>
<protein>
    <recommendedName>
        <fullName evidence="9">Glutaconyl-CoA decarboxylase subunit beta</fullName>
    </recommendedName>
</protein>
<evidence type="ECO:0000256" key="4">
    <source>
        <dbReference type="ARBA" id="ARBA00022967"/>
    </source>
</evidence>
<evidence type="ECO:0000313" key="8">
    <source>
        <dbReference type="EMBL" id="SVB80996.1"/>
    </source>
</evidence>
<evidence type="ECO:0000256" key="1">
    <source>
        <dbReference type="ARBA" id="ARBA00004651"/>
    </source>
</evidence>
<feature type="transmembrane region" description="Helical" evidence="7">
    <location>
        <begin position="135"/>
        <end position="153"/>
    </location>
</feature>
<keyword evidence="2" id="KW-1003">Cell membrane</keyword>
<keyword evidence="6 7" id="KW-0472">Membrane</keyword>
<reference evidence="8" key="1">
    <citation type="submission" date="2018-05" db="EMBL/GenBank/DDBJ databases">
        <authorList>
            <person name="Lanie J.A."/>
            <person name="Ng W.-L."/>
            <person name="Kazmierczak K.M."/>
            <person name="Andrzejewski T.M."/>
            <person name="Davidsen T.M."/>
            <person name="Wayne K.J."/>
            <person name="Tettelin H."/>
            <person name="Glass J.I."/>
            <person name="Rusch D."/>
            <person name="Podicherti R."/>
            <person name="Tsui H.-C.T."/>
            <person name="Winkler M.E."/>
        </authorList>
    </citation>
    <scope>NUCLEOTIDE SEQUENCE</scope>
</reference>
<evidence type="ECO:0000256" key="7">
    <source>
        <dbReference type="SAM" id="Phobius"/>
    </source>
</evidence>
<dbReference type="NCBIfam" id="TIGR01109">
    <property type="entry name" value="Na_pump_decarbB"/>
    <property type="match status" value="1"/>
</dbReference>
<keyword evidence="4" id="KW-1278">Translocase</keyword>
<dbReference type="PANTHER" id="PTHR35806">
    <property type="entry name" value="OXALOACETATE DECARBOXYLASE BETA CHAIN 2"/>
    <property type="match status" value="1"/>
</dbReference>
<dbReference type="PANTHER" id="PTHR35806:SF1">
    <property type="entry name" value="OXALOACETATE DECARBOXYLASE BETA CHAIN 2"/>
    <property type="match status" value="1"/>
</dbReference>
<gene>
    <name evidence="8" type="ORF">METZ01_LOCUS233850</name>
</gene>
<evidence type="ECO:0000256" key="2">
    <source>
        <dbReference type="ARBA" id="ARBA00022475"/>
    </source>
</evidence>
<feature type="transmembrane region" description="Helical" evidence="7">
    <location>
        <begin position="209"/>
        <end position="235"/>
    </location>
</feature>
<name>A0A382H0Z8_9ZZZZ</name>
<feature type="transmembrane region" description="Helical" evidence="7">
    <location>
        <begin position="354"/>
        <end position="373"/>
    </location>
</feature>
<sequence length="374" mass="39331">MLTGEIPFNSQFLSELVGFWDNGVMFLIAIGFIFLAIQKGFEPLLLITIGVGIMLANIPFSGLAEDEGLLVMLKHMGLDTELFPLLMFLGLGALTDFTALIQRPSMALLGAAAQIGIFGTLIGAIALGFTLENAGAIAIIGGADGPTAIFVSIRLADEALLGPIAISAYSYMAMVPLIQPPIMRFLTTKQERSVVMLYEPKPVPKLVRLLFPLAIVVLAALVAPKSIPLIGMFMFGNLLRESGVVDRLASTAQNELINITTILLGLTVGGTMVADKFLDPSTLKIFVLGLIAFTVATASGVLFGKLMYLVSGRKINPLLGAAGVSAVPMSARVVQKVALETDPNNYLIMHAMGPNVAGVLGSAIAAGVIMSMIG</sequence>
<evidence type="ECO:0000256" key="6">
    <source>
        <dbReference type="ARBA" id="ARBA00023136"/>
    </source>
</evidence>
<feature type="transmembrane region" description="Helical" evidence="7">
    <location>
        <begin position="82"/>
        <end position="101"/>
    </location>
</feature>
<feature type="transmembrane region" description="Helical" evidence="7">
    <location>
        <begin position="44"/>
        <end position="62"/>
    </location>
</feature>
<dbReference type="InterPro" id="IPR005661">
    <property type="entry name" value="OadB_MmdB"/>
</dbReference>
<evidence type="ECO:0000256" key="5">
    <source>
        <dbReference type="ARBA" id="ARBA00022989"/>
    </source>
</evidence>
<dbReference type="EMBL" id="UINC01058572">
    <property type="protein sequence ID" value="SVB80996.1"/>
    <property type="molecule type" value="Genomic_DNA"/>
</dbReference>
<evidence type="ECO:0008006" key="9">
    <source>
        <dbReference type="Google" id="ProtNLM"/>
    </source>
</evidence>
<dbReference type="GO" id="GO:0016829">
    <property type="term" value="F:lyase activity"/>
    <property type="evidence" value="ECO:0007669"/>
    <property type="project" value="InterPro"/>
</dbReference>
<accession>A0A382H0Z8</accession>
<feature type="transmembrane region" description="Helical" evidence="7">
    <location>
        <begin position="256"/>
        <end position="273"/>
    </location>
</feature>
<comment type="subcellular location">
    <subcellularLocation>
        <location evidence="1">Cell membrane</location>
        <topology evidence="1">Multi-pass membrane protein</topology>
    </subcellularLocation>
</comment>
<dbReference type="GO" id="GO:0006814">
    <property type="term" value="P:sodium ion transport"/>
    <property type="evidence" value="ECO:0007669"/>
    <property type="project" value="InterPro"/>
</dbReference>
<keyword evidence="3 7" id="KW-0812">Transmembrane</keyword>
<dbReference type="GO" id="GO:0005886">
    <property type="term" value="C:plasma membrane"/>
    <property type="evidence" value="ECO:0007669"/>
    <property type="project" value="UniProtKB-SubCell"/>
</dbReference>
<keyword evidence="5 7" id="KW-1133">Transmembrane helix</keyword>
<proteinExistence type="predicted"/>